<feature type="chain" id="PRO_5029622793" description="Immunoglobulin domain-containing protein" evidence="2">
    <location>
        <begin position="19"/>
        <end position="263"/>
    </location>
</feature>
<dbReference type="PANTHER" id="PTHR21063">
    <property type="entry name" value="LFA-3"/>
    <property type="match status" value="1"/>
</dbReference>
<comment type="caution">
    <text evidence="4">The sequence shown here is derived from an EMBL/GenBank/DDBJ whole genome shotgun (WGS) entry which is preliminary data.</text>
</comment>
<keyword evidence="5" id="KW-1185">Reference proteome</keyword>
<keyword evidence="1" id="KW-0472">Membrane</keyword>
<dbReference type="Gene3D" id="2.60.40.10">
    <property type="entry name" value="Immunoglobulins"/>
    <property type="match status" value="2"/>
</dbReference>
<dbReference type="AlphaFoldDB" id="A0A7J6BSG9"/>
<evidence type="ECO:0000256" key="2">
    <source>
        <dbReference type="SAM" id="SignalP"/>
    </source>
</evidence>
<dbReference type="Pfam" id="PF07686">
    <property type="entry name" value="V-set"/>
    <property type="match status" value="2"/>
</dbReference>
<keyword evidence="2" id="KW-0732">Signal</keyword>
<feature type="domain" description="Immunoglobulin" evidence="3">
    <location>
        <begin position="24"/>
        <end position="127"/>
    </location>
</feature>
<evidence type="ECO:0000259" key="3">
    <source>
        <dbReference type="SMART" id="SM00409"/>
    </source>
</evidence>
<proteinExistence type="predicted"/>
<dbReference type="SMART" id="SM00409">
    <property type="entry name" value="IG"/>
    <property type="match status" value="2"/>
</dbReference>
<dbReference type="InterPro" id="IPR036179">
    <property type="entry name" value="Ig-like_dom_sf"/>
</dbReference>
<dbReference type="Proteomes" id="UP000579812">
    <property type="component" value="Unassembled WGS sequence"/>
</dbReference>
<gene>
    <name evidence="4" type="ORF">G5714_021451</name>
</gene>
<keyword evidence="1" id="KW-0812">Transmembrane</keyword>
<dbReference type="InterPro" id="IPR013106">
    <property type="entry name" value="Ig_V-set"/>
</dbReference>
<feature type="signal peptide" evidence="2">
    <location>
        <begin position="1"/>
        <end position="18"/>
    </location>
</feature>
<evidence type="ECO:0000256" key="1">
    <source>
        <dbReference type="SAM" id="Phobius"/>
    </source>
</evidence>
<reference evidence="4 5" key="1">
    <citation type="submission" date="2020-04" db="EMBL/GenBank/DDBJ databases">
        <title>Chromosome-level genome assembly of a cyprinid fish Onychostoma macrolepis by integration of Nanopore Sequencing, Bionano and Hi-C technology.</title>
        <authorList>
            <person name="Wang D."/>
        </authorList>
    </citation>
    <scope>NUCLEOTIDE SEQUENCE [LARGE SCALE GENOMIC DNA]</scope>
    <source>
        <strain evidence="4">SWU-2019</strain>
        <tissue evidence="4">Muscle</tissue>
    </source>
</reference>
<sequence length="263" mass="28901">MNRSVLFWLLLVVDGVFAADDVKSVSVSVLVGDSVTLNTDDTETQGAEALRWKIQDEKQFIAEIDKEAGKKPDVPGNNDERFKGRLELDDQTGSLTITNLKTTDSRVYELHIKKKESKCTRFNVTVRDAVKTVSVMEGESVTLPTGVIEIQGYDLVLWKFKDNSVAEINKGTNQFLVYDSDDVRFKGRLQLNEKSGSLIISNSKTTDSGDYHLNMSSSSHFLQRTIGVTVNESGLSPGAVAGIVIVVAVLLVAAVVAVYHCRK</sequence>
<feature type="transmembrane region" description="Helical" evidence="1">
    <location>
        <begin position="239"/>
        <end position="259"/>
    </location>
</feature>
<accession>A0A7J6BSG9</accession>
<evidence type="ECO:0000313" key="4">
    <source>
        <dbReference type="EMBL" id="KAF4097443.1"/>
    </source>
</evidence>
<dbReference type="InterPro" id="IPR013783">
    <property type="entry name" value="Ig-like_fold"/>
</dbReference>
<evidence type="ECO:0000313" key="5">
    <source>
        <dbReference type="Proteomes" id="UP000579812"/>
    </source>
</evidence>
<dbReference type="SUPFAM" id="SSF48726">
    <property type="entry name" value="Immunoglobulin"/>
    <property type="match status" value="2"/>
</dbReference>
<dbReference type="EMBL" id="JAAMOB010000022">
    <property type="protein sequence ID" value="KAF4097443.1"/>
    <property type="molecule type" value="Genomic_DNA"/>
</dbReference>
<name>A0A7J6BSG9_9TELE</name>
<dbReference type="PANTHER" id="PTHR21063:SF4">
    <property type="entry name" value="CD48 ANTIGEN-RELATED"/>
    <property type="match status" value="1"/>
</dbReference>
<dbReference type="InterPro" id="IPR003599">
    <property type="entry name" value="Ig_sub"/>
</dbReference>
<keyword evidence="1" id="KW-1133">Transmembrane helix</keyword>
<organism evidence="4 5">
    <name type="scientific">Onychostoma macrolepis</name>
    <dbReference type="NCBI Taxonomy" id="369639"/>
    <lineage>
        <taxon>Eukaryota</taxon>
        <taxon>Metazoa</taxon>
        <taxon>Chordata</taxon>
        <taxon>Craniata</taxon>
        <taxon>Vertebrata</taxon>
        <taxon>Euteleostomi</taxon>
        <taxon>Actinopterygii</taxon>
        <taxon>Neopterygii</taxon>
        <taxon>Teleostei</taxon>
        <taxon>Ostariophysi</taxon>
        <taxon>Cypriniformes</taxon>
        <taxon>Cyprinidae</taxon>
        <taxon>Acrossocheilinae</taxon>
        <taxon>Onychostoma</taxon>
    </lineage>
</organism>
<protein>
    <recommendedName>
        <fullName evidence="3">Immunoglobulin domain-containing protein</fullName>
    </recommendedName>
</protein>
<feature type="domain" description="Immunoglobulin" evidence="3">
    <location>
        <begin position="130"/>
        <end position="231"/>
    </location>
</feature>